<reference evidence="2 3" key="1">
    <citation type="submission" date="2019-05" db="EMBL/GenBank/DDBJ databases">
        <title>Another draft genome of Portunus trituberculatus and its Hox gene families provides insights of decapod evolution.</title>
        <authorList>
            <person name="Jeong J.-H."/>
            <person name="Song I."/>
            <person name="Kim S."/>
            <person name="Choi T."/>
            <person name="Kim D."/>
            <person name="Ryu S."/>
            <person name="Kim W."/>
        </authorList>
    </citation>
    <scope>NUCLEOTIDE SEQUENCE [LARGE SCALE GENOMIC DNA]</scope>
    <source>
        <tissue evidence="2">Muscle</tissue>
    </source>
</reference>
<evidence type="ECO:0000256" key="1">
    <source>
        <dbReference type="SAM" id="MobiDB-lite"/>
    </source>
</evidence>
<dbReference type="Proteomes" id="UP000324222">
    <property type="component" value="Unassembled WGS sequence"/>
</dbReference>
<organism evidence="2 3">
    <name type="scientific">Portunus trituberculatus</name>
    <name type="common">Swimming crab</name>
    <name type="synonym">Neptunus trituberculatus</name>
    <dbReference type="NCBI Taxonomy" id="210409"/>
    <lineage>
        <taxon>Eukaryota</taxon>
        <taxon>Metazoa</taxon>
        <taxon>Ecdysozoa</taxon>
        <taxon>Arthropoda</taxon>
        <taxon>Crustacea</taxon>
        <taxon>Multicrustacea</taxon>
        <taxon>Malacostraca</taxon>
        <taxon>Eumalacostraca</taxon>
        <taxon>Eucarida</taxon>
        <taxon>Decapoda</taxon>
        <taxon>Pleocyemata</taxon>
        <taxon>Brachyura</taxon>
        <taxon>Eubrachyura</taxon>
        <taxon>Portunoidea</taxon>
        <taxon>Portunidae</taxon>
        <taxon>Portuninae</taxon>
        <taxon>Portunus</taxon>
    </lineage>
</organism>
<feature type="compositionally biased region" description="Basic and acidic residues" evidence="1">
    <location>
        <begin position="1"/>
        <end position="16"/>
    </location>
</feature>
<proteinExistence type="predicted"/>
<gene>
    <name evidence="2" type="ORF">E2C01_022857</name>
</gene>
<keyword evidence="3" id="KW-1185">Reference proteome</keyword>
<name>A0A5B7E8F9_PORTR</name>
<comment type="caution">
    <text evidence="2">The sequence shown here is derived from an EMBL/GenBank/DDBJ whole genome shotgun (WGS) entry which is preliminary data.</text>
</comment>
<protein>
    <submittedName>
        <fullName evidence="2">Uncharacterized protein</fullName>
    </submittedName>
</protein>
<sequence>MEREDTSSSDHYHTDKCTTTPQAAPRRYTDEARVWNRVANYCFHRHVNIKILRPCSHFRTLFDSRNSLQDVIREDGRRRRGEVGRK</sequence>
<evidence type="ECO:0000313" key="2">
    <source>
        <dbReference type="EMBL" id="MPC29615.1"/>
    </source>
</evidence>
<dbReference type="EMBL" id="VSRR010002102">
    <property type="protein sequence ID" value="MPC29615.1"/>
    <property type="molecule type" value="Genomic_DNA"/>
</dbReference>
<feature type="region of interest" description="Disordered" evidence="1">
    <location>
        <begin position="1"/>
        <end position="25"/>
    </location>
</feature>
<accession>A0A5B7E8F9</accession>
<evidence type="ECO:0000313" key="3">
    <source>
        <dbReference type="Proteomes" id="UP000324222"/>
    </source>
</evidence>
<dbReference type="AlphaFoldDB" id="A0A5B7E8F9"/>